<accession>A0A1C3EUQ5</accession>
<dbReference type="STRING" id="1841610.A6X21_01705"/>
<feature type="transmembrane region" description="Helical" evidence="1">
    <location>
        <begin position="280"/>
        <end position="300"/>
    </location>
</feature>
<keyword evidence="3" id="KW-1185">Reference proteome</keyword>
<reference evidence="2 3" key="1">
    <citation type="submission" date="2016-05" db="EMBL/GenBank/DDBJ databases">
        <title>Genomic and physiological characterization of Planctopirus sp. isolated from fresh water lake.</title>
        <authorList>
            <person name="Subhash Y."/>
            <person name="Ramana C."/>
        </authorList>
    </citation>
    <scope>NUCLEOTIDE SEQUENCE [LARGE SCALE GENOMIC DNA]</scope>
    <source>
        <strain evidence="2 3">JC280</strain>
    </source>
</reference>
<dbReference type="Proteomes" id="UP000094828">
    <property type="component" value="Unassembled WGS sequence"/>
</dbReference>
<evidence type="ECO:0000313" key="2">
    <source>
        <dbReference type="EMBL" id="ODA36813.1"/>
    </source>
</evidence>
<name>A0A1C3EUQ5_9PLAN</name>
<organism evidence="2 3">
    <name type="scientific">Planctopirus hydrillae</name>
    <dbReference type="NCBI Taxonomy" id="1841610"/>
    <lineage>
        <taxon>Bacteria</taxon>
        <taxon>Pseudomonadati</taxon>
        <taxon>Planctomycetota</taxon>
        <taxon>Planctomycetia</taxon>
        <taxon>Planctomycetales</taxon>
        <taxon>Planctomycetaceae</taxon>
        <taxon>Planctopirus</taxon>
    </lineage>
</organism>
<protein>
    <submittedName>
        <fullName evidence="2">Uncharacterized protein</fullName>
    </submittedName>
</protein>
<evidence type="ECO:0000256" key="1">
    <source>
        <dbReference type="SAM" id="Phobius"/>
    </source>
</evidence>
<dbReference type="EMBL" id="LYDR01000001">
    <property type="protein sequence ID" value="ODA36813.1"/>
    <property type="molecule type" value="Genomic_DNA"/>
</dbReference>
<evidence type="ECO:0000313" key="3">
    <source>
        <dbReference type="Proteomes" id="UP000094828"/>
    </source>
</evidence>
<proteinExistence type="predicted"/>
<keyword evidence="1" id="KW-0812">Transmembrane</keyword>
<sequence>MGDNFKVHEIKEIENFIDSDVADARIMSDPSLIRVVTDQYEFSLQKRPHIVNGVPQLGPLKMATNSIGQDGLTHWRERMLLMLSQRAWVATTIGMKESRSFFLTPEAELLSGFNKTLLFEMGPITFRELPSGILRMEYSSYAERADPRGVKISTNQIECWTEFDTKKNYRVVTTGGIGHTQKYPINKPTQSLWGRLSSTYEYDETFGRGVIPRRVFHKVWSNGASPEDIIDESSRSYVTEEYLIDKVEFGTVTPADFRGEPYGVPASLIEQDPLPPTAAWWWPWLCGLLGVNALLGLVWWGKRQWGVQA</sequence>
<keyword evidence="1" id="KW-0472">Membrane</keyword>
<dbReference type="AlphaFoldDB" id="A0A1C3EUQ5"/>
<gene>
    <name evidence="2" type="ORF">A6X21_01705</name>
</gene>
<keyword evidence="1" id="KW-1133">Transmembrane helix</keyword>
<comment type="caution">
    <text evidence="2">The sequence shown here is derived from an EMBL/GenBank/DDBJ whole genome shotgun (WGS) entry which is preliminary data.</text>
</comment>